<evidence type="ECO:0000313" key="3">
    <source>
        <dbReference type="EMBL" id="AWM13442.1"/>
    </source>
</evidence>
<name>A0A2U8QTE5_9FLAO</name>
<evidence type="ECO:0000313" key="4">
    <source>
        <dbReference type="Proteomes" id="UP000245429"/>
    </source>
</evidence>
<keyword evidence="4" id="KW-1185">Reference proteome</keyword>
<sequence>MGVYYKDGVVDGSNGILNTFTIQLCHAEYVPVLATESFESNDFVLYPNPNNGSFNLQLTAVSDEVSVNVYDMRGRLILNKEFQANGLVNEAIQLNNAQSGIYLVTIQDGGRKVTKKIVVE</sequence>
<feature type="domain" description="Secretion system C-terminal sorting" evidence="2">
    <location>
        <begin position="45"/>
        <end position="119"/>
    </location>
</feature>
<keyword evidence="1" id="KW-0732">Signal</keyword>
<dbReference type="EMBL" id="CP029463">
    <property type="protein sequence ID" value="AWM13442.1"/>
    <property type="molecule type" value="Genomic_DNA"/>
</dbReference>
<dbReference type="OrthoDB" id="9792152at2"/>
<evidence type="ECO:0000259" key="2">
    <source>
        <dbReference type="Pfam" id="PF18962"/>
    </source>
</evidence>
<dbReference type="InterPro" id="IPR026444">
    <property type="entry name" value="Secre_tail"/>
</dbReference>
<dbReference type="Proteomes" id="UP000245429">
    <property type="component" value="Chromosome"/>
</dbReference>
<gene>
    <name evidence="3" type="ORF">DI487_05925</name>
</gene>
<dbReference type="RefSeq" id="WP_109568811.1">
    <property type="nucleotide sequence ID" value="NZ_CP029463.1"/>
</dbReference>
<evidence type="ECO:0000256" key="1">
    <source>
        <dbReference type="ARBA" id="ARBA00022729"/>
    </source>
</evidence>
<proteinExistence type="predicted"/>
<accession>A0A2U8QTE5</accession>
<dbReference type="KEGG" id="fse:DI487_05925"/>
<dbReference type="AlphaFoldDB" id="A0A2U8QTE5"/>
<reference evidence="3 4" key="1">
    <citation type="submission" date="2018-05" db="EMBL/GenBank/DDBJ databases">
        <title>Flavobacterium sp. MEBiC07310.</title>
        <authorList>
            <person name="Baek K."/>
        </authorList>
    </citation>
    <scope>NUCLEOTIDE SEQUENCE [LARGE SCALE GENOMIC DNA]</scope>
    <source>
        <strain evidence="3 4">MEBiC07310</strain>
    </source>
</reference>
<dbReference type="Pfam" id="PF18962">
    <property type="entry name" value="Por_Secre_tail"/>
    <property type="match status" value="1"/>
</dbReference>
<organism evidence="3 4">
    <name type="scientific">Flavobacterium sediminis</name>
    <dbReference type="NCBI Taxonomy" id="2201181"/>
    <lineage>
        <taxon>Bacteria</taxon>
        <taxon>Pseudomonadati</taxon>
        <taxon>Bacteroidota</taxon>
        <taxon>Flavobacteriia</taxon>
        <taxon>Flavobacteriales</taxon>
        <taxon>Flavobacteriaceae</taxon>
        <taxon>Flavobacterium</taxon>
    </lineage>
</organism>
<dbReference type="NCBIfam" id="TIGR04183">
    <property type="entry name" value="Por_Secre_tail"/>
    <property type="match status" value="1"/>
</dbReference>
<protein>
    <recommendedName>
        <fullName evidence="2">Secretion system C-terminal sorting domain-containing protein</fullName>
    </recommendedName>
</protein>